<dbReference type="Proteomes" id="UP000838748">
    <property type="component" value="Unassembled WGS sequence"/>
</dbReference>
<feature type="transmembrane region" description="Helical" evidence="6">
    <location>
        <begin position="188"/>
        <end position="212"/>
    </location>
</feature>
<keyword evidence="4 6" id="KW-1133">Transmembrane helix</keyword>
<evidence type="ECO:0000256" key="2">
    <source>
        <dbReference type="ARBA" id="ARBA00007349"/>
    </source>
</evidence>
<feature type="transmembrane region" description="Helical" evidence="6">
    <location>
        <begin position="271"/>
        <end position="289"/>
    </location>
</feature>
<reference evidence="7" key="1">
    <citation type="submission" date="2021-11" db="EMBL/GenBank/DDBJ databases">
        <authorList>
            <person name="Rodrigo-Torres L."/>
            <person name="Arahal R. D."/>
            <person name="Lucena T."/>
        </authorList>
    </citation>
    <scope>NUCLEOTIDE SEQUENCE</scope>
    <source>
        <strain evidence="7">CECT 7928</strain>
    </source>
</reference>
<feature type="transmembrane region" description="Helical" evidence="6">
    <location>
        <begin position="395"/>
        <end position="417"/>
    </location>
</feature>
<comment type="subcellular location">
    <subcellularLocation>
        <location evidence="1">Membrane</location>
        <topology evidence="1">Multi-pass membrane protein</topology>
    </subcellularLocation>
</comment>
<dbReference type="Pfam" id="PF00939">
    <property type="entry name" value="Na_sulph_symp"/>
    <property type="match status" value="1"/>
</dbReference>
<dbReference type="PIRSF" id="PIRSF002457">
    <property type="entry name" value="DASS"/>
    <property type="match status" value="1"/>
</dbReference>
<feature type="transmembrane region" description="Helical" evidence="6">
    <location>
        <begin position="295"/>
        <end position="312"/>
    </location>
</feature>
<feature type="transmembrane region" description="Helical" evidence="6">
    <location>
        <begin position="366"/>
        <end position="383"/>
    </location>
</feature>
<evidence type="ECO:0000256" key="6">
    <source>
        <dbReference type="SAM" id="Phobius"/>
    </source>
</evidence>
<evidence type="ECO:0000256" key="1">
    <source>
        <dbReference type="ARBA" id="ARBA00004141"/>
    </source>
</evidence>
<feature type="transmembrane region" description="Helical" evidence="6">
    <location>
        <begin position="218"/>
        <end position="238"/>
    </location>
</feature>
<name>A0ABM8ZZL4_9VIBR</name>
<keyword evidence="8" id="KW-1185">Reference proteome</keyword>
<feature type="transmembrane region" description="Helical" evidence="6">
    <location>
        <begin position="449"/>
        <end position="472"/>
    </location>
</feature>
<protein>
    <submittedName>
        <fullName evidence="7">Malate transporter YflS</fullName>
    </submittedName>
</protein>
<evidence type="ECO:0000313" key="7">
    <source>
        <dbReference type="EMBL" id="CAH0536573.1"/>
    </source>
</evidence>
<dbReference type="InterPro" id="IPR030676">
    <property type="entry name" value="CitT-rel"/>
</dbReference>
<evidence type="ECO:0000256" key="3">
    <source>
        <dbReference type="ARBA" id="ARBA00022692"/>
    </source>
</evidence>
<dbReference type="InterPro" id="IPR001898">
    <property type="entry name" value="SLC13A/DASS"/>
</dbReference>
<organism evidence="7 8">
    <name type="scientific">Vibrio marisflavi CECT 7928</name>
    <dbReference type="NCBI Taxonomy" id="634439"/>
    <lineage>
        <taxon>Bacteria</taxon>
        <taxon>Pseudomonadati</taxon>
        <taxon>Pseudomonadota</taxon>
        <taxon>Gammaproteobacteria</taxon>
        <taxon>Vibrionales</taxon>
        <taxon>Vibrionaceae</taxon>
        <taxon>Vibrio</taxon>
    </lineage>
</organism>
<sequence length="475" mass="50737">MKVFKEYLPIILIVVLGSIMWRFQPPVGLKITAYHTAIVFIGTILAIIANCMPTGATALVGLTVFVVLDPTAAGNSKGSMLAGLQDFDNALIWLIVIAFMMARAFQKTGLGRRIALTLLSKFGQSSLRVAYCLGVADFLIAPATPSNTARAAIVSPIADALAKAINKDDSKLGRYLISNCSAMNDSSAVGFSTGFAGNIALVGIAASVLGITLNFGMWAMYLLVPALALLLVMPLILYKTINPDTKKTPEAPEYAKKELTKMGKVTNHEKGLLGTFVVLVFMWVFGSYLGIYTTVAAFIGLSALLLMKVLTWDDIKSEKGAWDTLVWFSILMGMANHLKSTGFSSWVGSSVSSFLQTHMTGASPTVFLIAMMTFYLFTAYCFASGTAKVMALAPVIITALVSLGVAPLVAVLSVAGITNVGCNLSTYSHARNPLLLGYGYHTNSQWMKIGLVIAICAAVIFMTVGLAWWSILGIN</sequence>
<evidence type="ECO:0000313" key="8">
    <source>
        <dbReference type="Proteomes" id="UP000838748"/>
    </source>
</evidence>
<dbReference type="NCBIfam" id="TIGR00785">
    <property type="entry name" value="dass"/>
    <property type="match status" value="1"/>
</dbReference>
<feature type="transmembrane region" description="Helical" evidence="6">
    <location>
        <begin position="6"/>
        <end position="24"/>
    </location>
</feature>
<keyword evidence="3 6" id="KW-0812">Transmembrane</keyword>
<dbReference type="RefSeq" id="WP_237360738.1">
    <property type="nucleotide sequence ID" value="NZ_CAKLDM010000001.1"/>
</dbReference>
<proteinExistence type="inferred from homology"/>
<gene>
    <name evidence="7" type="primary">yflS</name>
    <name evidence="7" type="ORF">VMF7928_00526</name>
</gene>
<feature type="transmembrane region" description="Helical" evidence="6">
    <location>
        <begin position="324"/>
        <end position="346"/>
    </location>
</feature>
<accession>A0ABM8ZZL4</accession>
<keyword evidence="5 6" id="KW-0472">Membrane</keyword>
<evidence type="ECO:0000256" key="4">
    <source>
        <dbReference type="ARBA" id="ARBA00022989"/>
    </source>
</evidence>
<comment type="caution">
    <text evidence="7">The sequence shown here is derived from an EMBL/GenBank/DDBJ whole genome shotgun (WGS) entry which is preliminary data.</text>
</comment>
<evidence type="ECO:0000256" key="5">
    <source>
        <dbReference type="ARBA" id="ARBA00023136"/>
    </source>
</evidence>
<comment type="similarity">
    <text evidence="2">Belongs to the SLC13A/DASS transporter (TC 2.A.47) family. DIT1 subfamily.</text>
</comment>
<dbReference type="EMBL" id="CAKLDM010000001">
    <property type="protein sequence ID" value="CAH0536573.1"/>
    <property type="molecule type" value="Genomic_DNA"/>
</dbReference>
<feature type="transmembrane region" description="Helical" evidence="6">
    <location>
        <begin position="36"/>
        <end position="67"/>
    </location>
</feature>
<feature type="transmembrane region" description="Helical" evidence="6">
    <location>
        <begin position="87"/>
        <end position="105"/>
    </location>
</feature>
<dbReference type="PANTHER" id="PTHR42826">
    <property type="entry name" value="DICARBOXYLATE TRANSPORTER 2.1, CHLOROPLASTIC"/>
    <property type="match status" value="1"/>
</dbReference>